<gene>
    <name evidence="2" type="ORF">PX52LOC_04131</name>
</gene>
<feature type="compositionally biased region" description="Pro residues" evidence="1">
    <location>
        <begin position="219"/>
        <end position="240"/>
    </location>
</feature>
<reference evidence="3" key="1">
    <citation type="submission" date="2019-08" db="EMBL/GenBank/DDBJ databases">
        <title>Limnoglobus roseus gen. nov., sp. nov., a novel freshwater planctomycete with a giant genome from the family Gemmataceae.</title>
        <authorList>
            <person name="Kulichevskaya I.S."/>
            <person name="Naumoff D.G."/>
            <person name="Miroshnikov K."/>
            <person name="Ivanova A."/>
            <person name="Philippov D.A."/>
            <person name="Hakobyan A."/>
            <person name="Rijpstra I.C."/>
            <person name="Sinninghe Damste J.S."/>
            <person name="Liesack W."/>
            <person name="Dedysh S.N."/>
        </authorList>
    </citation>
    <scope>NUCLEOTIDE SEQUENCE [LARGE SCALE GENOMIC DNA]</scope>
    <source>
        <strain evidence="3">PX52</strain>
    </source>
</reference>
<dbReference type="RefSeq" id="WP_149111793.1">
    <property type="nucleotide sequence ID" value="NZ_CP042425.1"/>
</dbReference>
<dbReference type="EMBL" id="CP042425">
    <property type="protein sequence ID" value="QEL17150.1"/>
    <property type="molecule type" value="Genomic_DNA"/>
</dbReference>
<keyword evidence="3" id="KW-1185">Reference proteome</keyword>
<feature type="region of interest" description="Disordered" evidence="1">
    <location>
        <begin position="1"/>
        <end position="23"/>
    </location>
</feature>
<dbReference type="KEGG" id="lrs:PX52LOC_04131"/>
<evidence type="ECO:0000256" key="1">
    <source>
        <dbReference type="SAM" id="MobiDB-lite"/>
    </source>
</evidence>
<evidence type="ECO:0000313" key="2">
    <source>
        <dbReference type="EMBL" id="QEL17150.1"/>
    </source>
</evidence>
<evidence type="ECO:0000313" key="3">
    <source>
        <dbReference type="Proteomes" id="UP000324974"/>
    </source>
</evidence>
<name>A0A5C1AEI7_9BACT</name>
<dbReference type="AlphaFoldDB" id="A0A5C1AEI7"/>
<dbReference type="Proteomes" id="UP000324974">
    <property type="component" value="Chromosome"/>
</dbReference>
<protein>
    <submittedName>
        <fullName evidence="2">Uncharacterized protein</fullName>
    </submittedName>
</protein>
<feature type="compositionally biased region" description="Basic and acidic residues" evidence="1">
    <location>
        <begin position="164"/>
        <end position="187"/>
    </location>
</feature>
<feature type="region of interest" description="Disordered" evidence="1">
    <location>
        <begin position="149"/>
        <end position="194"/>
    </location>
</feature>
<sequence length="240" mass="26356">MPDSPPTPTAKKDDAQRSLYGEYSETSEYFHDPGIIWLPNGEPIPTDPEKLRLYRPLIPIQVRPPARYRRVHAAGRKKGSPPLMPQPKTSGRFEFQGGTTSIPQPVQTLDGVSCEWVVDTVFDFVENASPDYYSGGLVLGNAPYTTESNLAMDNFPSPSPSDTSLHERAPGPRRGESMSRRIDHTRADLGLPYTNGAYSENSYYPYSFTDSNLVSSGEPPLPLPLPPPPTPPPPTPPPTP</sequence>
<feature type="region of interest" description="Disordered" evidence="1">
    <location>
        <begin position="208"/>
        <end position="240"/>
    </location>
</feature>
<accession>A0A5C1AEI7</accession>
<organism evidence="2 3">
    <name type="scientific">Limnoglobus roseus</name>
    <dbReference type="NCBI Taxonomy" id="2598579"/>
    <lineage>
        <taxon>Bacteria</taxon>
        <taxon>Pseudomonadati</taxon>
        <taxon>Planctomycetota</taxon>
        <taxon>Planctomycetia</taxon>
        <taxon>Gemmatales</taxon>
        <taxon>Gemmataceae</taxon>
        <taxon>Limnoglobus</taxon>
    </lineage>
</organism>
<proteinExistence type="predicted"/>